<feature type="chain" id="PRO_5013508171" description="TIL domain-containing protein" evidence="1">
    <location>
        <begin position="20"/>
        <end position="90"/>
    </location>
</feature>
<dbReference type="Gene3D" id="2.10.25.10">
    <property type="entry name" value="Laminin"/>
    <property type="match status" value="1"/>
</dbReference>
<protein>
    <recommendedName>
        <fullName evidence="2">TIL domain-containing protein</fullName>
    </recommendedName>
</protein>
<dbReference type="EMBL" id="NWSH01003012">
    <property type="protein sequence ID" value="PCG67114.1"/>
    <property type="molecule type" value="Genomic_DNA"/>
</dbReference>
<keyword evidence="1" id="KW-0732">Signal</keyword>
<name>A0A2A4J6R5_HELVI</name>
<dbReference type="AlphaFoldDB" id="A0A2A4J6R5"/>
<feature type="signal peptide" evidence="1">
    <location>
        <begin position="1"/>
        <end position="19"/>
    </location>
</feature>
<dbReference type="CDD" id="cd19941">
    <property type="entry name" value="TIL"/>
    <property type="match status" value="1"/>
</dbReference>
<organism evidence="3">
    <name type="scientific">Heliothis virescens</name>
    <name type="common">Tobacco budworm moth</name>
    <dbReference type="NCBI Taxonomy" id="7102"/>
    <lineage>
        <taxon>Eukaryota</taxon>
        <taxon>Metazoa</taxon>
        <taxon>Ecdysozoa</taxon>
        <taxon>Arthropoda</taxon>
        <taxon>Hexapoda</taxon>
        <taxon>Insecta</taxon>
        <taxon>Pterygota</taxon>
        <taxon>Neoptera</taxon>
        <taxon>Endopterygota</taxon>
        <taxon>Lepidoptera</taxon>
        <taxon>Glossata</taxon>
        <taxon>Ditrysia</taxon>
        <taxon>Noctuoidea</taxon>
        <taxon>Noctuidae</taxon>
        <taxon>Heliothinae</taxon>
        <taxon>Heliothis</taxon>
    </lineage>
</organism>
<dbReference type="Pfam" id="PF01826">
    <property type="entry name" value="TIL"/>
    <property type="match status" value="1"/>
</dbReference>
<evidence type="ECO:0000313" key="3">
    <source>
        <dbReference type="EMBL" id="PCG67113.1"/>
    </source>
</evidence>
<sequence>MASVLPICLFVVVLALTSAVPVDEQKPFDCPENEVYYKCHLEVCYKTCDHLVHPPPCPSIWSGCYKPACVCNNGYLRNSAGICVPEDKCS</sequence>
<dbReference type="SUPFAM" id="SSF57567">
    <property type="entry name" value="Serine protease inhibitors"/>
    <property type="match status" value="1"/>
</dbReference>
<reference evidence="3" key="1">
    <citation type="submission" date="2017-09" db="EMBL/GenBank/DDBJ databases">
        <title>Contemporary evolution of a Lepidopteran species, Heliothis virescens, in response to modern agricultural practices.</title>
        <authorList>
            <person name="Fritz M.L."/>
            <person name="Deyonke A.M."/>
            <person name="Papanicolaou A."/>
            <person name="Micinski S."/>
            <person name="Westbrook J."/>
            <person name="Gould F."/>
        </authorList>
    </citation>
    <scope>NUCLEOTIDE SEQUENCE [LARGE SCALE GENOMIC DNA]</scope>
    <source>
        <strain evidence="3">HvINT-</strain>
        <tissue evidence="3">Whole body</tissue>
    </source>
</reference>
<proteinExistence type="predicted"/>
<feature type="domain" description="TIL" evidence="2">
    <location>
        <begin position="30"/>
        <end position="89"/>
    </location>
</feature>
<comment type="caution">
    <text evidence="3">The sequence shown here is derived from an EMBL/GenBank/DDBJ whole genome shotgun (WGS) entry which is preliminary data.</text>
</comment>
<dbReference type="InterPro" id="IPR036084">
    <property type="entry name" value="Ser_inhib-like_sf"/>
</dbReference>
<evidence type="ECO:0000256" key="1">
    <source>
        <dbReference type="SAM" id="SignalP"/>
    </source>
</evidence>
<gene>
    <name evidence="3" type="ORF">B5V51_6851</name>
</gene>
<dbReference type="EMBL" id="NWSH01003012">
    <property type="protein sequence ID" value="PCG67113.1"/>
    <property type="molecule type" value="Genomic_DNA"/>
</dbReference>
<dbReference type="InterPro" id="IPR002919">
    <property type="entry name" value="TIL_dom"/>
</dbReference>
<evidence type="ECO:0000259" key="2">
    <source>
        <dbReference type="Pfam" id="PF01826"/>
    </source>
</evidence>
<accession>A0A2A4J6R5</accession>